<dbReference type="Proteomes" id="UP000298049">
    <property type="component" value="Chromosome"/>
</dbReference>
<dbReference type="KEGG" id="hmi:soil367_06115"/>
<organism evidence="7 8">
    <name type="scientific">Hydrocarboniclastica marina</name>
    <dbReference type="NCBI Taxonomy" id="2259620"/>
    <lineage>
        <taxon>Bacteria</taxon>
        <taxon>Pseudomonadati</taxon>
        <taxon>Pseudomonadota</taxon>
        <taxon>Gammaproteobacteria</taxon>
        <taxon>Alteromonadales</taxon>
        <taxon>Alteromonadaceae</taxon>
        <taxon>Hydrocarboniclastica</taxon>
    </lineage>
</organism>
<dbReference type="AlphaFoldDB" id="A0A4P7XFR4"/>
<dbReference type="GO" id="GO:0005829">
    <property type="term" value="C:cytosol"/>
    <property type="evidence" value="ECO:0007669"/>
    <property type="project" value="UniProtKB-SubCell"/>
</dbReference>
<sequence length="137" mass="15657">MNALQQYQRINTHTSMTDADPHRLIQLLLNGALERLNMAKAQMLAKNFEGKGRLINKTIDIISSLREFLDFEKGQDLAERLDSLYDYMARTLLQANLKNDTAKLDEVAHLLRQIKEAWDGIREEAVEFLGQQQAANG</sequence>
<dbReference type="SUPFAM" id="SSF101116">
    <property type="entry name" value="Flagellar export chaperone FliS"/>
    <property type="match status" value="1"/>
</dbReference>
<dbReference type="PANTHER" id="PTHR34773">
    <property type="entry name" value="FLAGELLAR SECRETION CHAPERONE FLIS"/>
    <property type="match status" value="1"/>
</dbReference>
<dbReference type="GO" id="GO:0071973">
    <property type="term" value="P:bacterial-type flagellum-dependent cell motility"/>
    <property type="evidence" value="ECO:0007669"/>
    <property type="project" value="TreeGrafter"/>
</dbReference>
<name>A0A4P7XFR4_9ALTE</name>
<keyword evidence="7" id="KW-0282">Flagellum</keyword>
<dbReference type="OrthoDB" id="9792010at2"/>
<dbReference type="RefSeq" id="WP_136547910.1">
    <property type="nucleotide sequence ID" value="NZ_CP031093.1"/>
</dbReference>
<dbReference type="EMBL" id="CP031093">
    <property type="protein sequence ID" value="QCF25535.1"/>
    <property type="molecule type" value="Genomic_DNA"/>
</dbReference>
<dbReference type="InterPro" id="IPR003713">
    <property type="entry name" value="FliS"/>
</dbReference>
<dbReference type="Gene3D" id="1.20.120.340">
    <property type="entry name" value="Flagellar protein FliS"/>
    <property type="match status" value="1"/>
</dbReference>
<gene>
    <name evidence="7" type="ORF">soil367_06115</name>
</gene>
<dbReference type="GO" id="GO:0044780">
    <property type="term" value="P:bacterial-type flagellum assembly"/>
    <property type="evidence" value="ECO:0007669"/>
    <property type="project" value="InterPro"/>
</dbReference>
<dbReference type="NCBIfam" id="TIGR00208">
    <property type="entry name" value="fliS"/>
    <property type="match status" value="1"/>
</dbReference>
<dbReference type="Pfam" id="PF02561">
    <property type="entry name" value="FliS"/>
    <property type="match status" value="1"/>
</dbReference>
<evidence type="ECO:0000256" key="3">
    <source>
        <dbReference type="ARBA" id="ARBA00022490"/>
    </source>
</evidence>
<evidence type="ECO:0000313" key="8">
    <source>
        <dbReference type="Proteomes" id="UP000298049"/>
    </source>
</evidence>
<keyword evidence="4 6" id="KW-1005">Bacterial flagellum biogenesis</keyword>
<dbReference type="PANTHER" id="PTHR34773:SF1">
    <property type="entry name" value="FLAGELLAR SECRETION CHAPERONE FLIS"/>
    <property type="match status" value="1"/>
</dbReference>
<comment type="subcellular location">
    <subcellularLocation>
        <location evidence="1 6">Cytoplasm</location>
        <location evidence="1 6">Cytosol</location>
    </subcellularLocation>
</comment>
<evidence type="ECO:0000256" key="5">
    <source>
        <dbReference type="ARBA" id="ARBA00023186"/>
    </source>
</evidence>
<protein>
    <recommendedName>
        <fullName evidence="6">Flagellar secretion chaperone FliS</fullName>
    </recommendedName>
</protein>
<dbReference type="InterPro" id="IPR036584">
    <property type="entry name" value="FliS_sf"/>
</dbReference>
<accession>A0A4P7XFR4</accession>
<proteinExistence type="inferred from homology"/>
<keyword evidence="3 6" id="KW-0963">Cytoplasm</keyword>
<comment type="similarity">
    <text evidence="2 6">Belongs to the FliS family.</text>
</comment>
<evidence type="ECO:0000256" key="2">
    <source>
        <dbReference type="ARBA" id="ARBA00008787"/>
    </source>
</evidence>
<evidence type="ECO:0000256" key="6">
    <source>
        <dbReference type="PIRNR" id="PIRNR039090"/>
    </source>
</evidence>
<keyword evidence="7" id="KW-0966">Cell projection</keyword>
<dbReference type="PIRSF" id="PIRSF039090">
    <property type="entry name" value="Flis"/>
    <property type="match status" value="1"/>
</dbReference>
<keyword evidence="7" id="KW-0969">Cilium</keyword>
<keyword evidence="8" id="KW-1185">Reference proteome</keyword>
<keyword evidence="5" id="KW-0143">Chaperone</keyword>
<evidence type="ECO:0000256" key="4">
    <source>
        <dbReference type="ARBA" id="ARBA00022795"/>
    </source>
</evidence>
<dbReference type="CDD" id="cd16098">
    <property type="entry name" value="FliS"/>
    <property type="match status" value="1"/>
</dbReference>
<evidence type="ECO:0000313" key="7">
    <source>
        <dbReference type="EMBL" id="QCF25535.1"/>
    </source>
</evidence>
<reference evidence="7 8" key="1">
    <citation type="submission" date="2018-07" db="EMBL/GenBank/DDBJ databases">
        <title>Marsedoiliclastica nanhaica gen. nov. sp. nov., a novel marine hydrocarbonoclastic bacterium isolated from an in-situ enriched hydrocarbon-degrading consortium in deep-sea sediment.</title>
        <authorList>
            <person name="Dong C."/>
            <person name="Ma T."/>
            <person name="Liu R."/>
            <person name="Shao Z."/>
        </authorList>
    </citation>
    <scope>NUCLEOTIDE SEQUENCE [LARGE SCALE GENOMIC DNA]</scope>
    <source>
        <strain evidence="8">soil36-7</strain>
    </source>
</reference>
<evidence type="ECO:0000256" key="1">
    <source>
        <dbReference type="ARBA" id="ARBA00004514"/>
    </source>
</evidence>